<dbReference type="EMBL" id="AZHE01000008">
    <property type="protein sequence ID" value="KHN98251.1"/>
    <property type="molecule type" value="Genomic_DNA"/>
</dbReference>
<dbReference type="OrthoDB" id="5226996at2759"/>
<feature type="compositionally biased region" description="Basic residues" evidence="1">
    <location>
        <begin position="242"/>
        <end position="257"/>
    </location>
</feature>
<protein>
    <submittedName>
        <fullName evidence="2">Uncharacterized protein</fullName>
    </submittedName>
</protein>
<feature type="region of interest" description="Disordered" evidence="1">
    <location>
        <begin position="1"/>
        <end position="98"/>
    </location>
</feature>
<feature type="region of interest" description="Disordered" evidence="1">
    <location>
        <begin position="110"/>
        <end position="183"/>
    </location>
</feature>
<organism evidence="2 3">
    <name type="scientific">Metarhizium album (strain ARSEF 1941)</name>
    <dbReference type="NCBI Taxonomy" id="1081103"/>
    <lineage>
        <taxon>Eukaryota</taxon>
        <taxon>Fungi</taxon>
        <taxon>Dikarya</taxon>
        <taxon>Ascomycota</taxon>
        <taxon>Pezizomycotina</taxon>
        <taxon>Sordariomycetes</taxon>
        <taxon>Hypocreomycetidae</taxon>
        <taxon>Hypocreales</taxon>
        <taxon>Clavicipitaceae</taxon>
        <taxon>Metarhizium</taxon>
    </lineage>
</organism>
<feature type="region of interest" description="Disordered" evidence="1">
    <location>
        <begin position="219"/>
        <end position="322"/>
    </location>
</feature>
<comment type="caution">
    <text evidence="2">The sequence shown here is derived from an EMBL/GenBank/DDBJ whole genome shotgun (WGS) entry which is preliminary data.</text>
</comment>
<feature type="compositionally biased region" description="Acidic residues" evidence="1">
    <location>
        <begin position="168"/>
        <end position="181"/>
    </location>
</feature>
<dbReference type="Proteomes" id="UP000030816">
    <property type="component" value="Unassembled WGS sequence"/>
</dbReference>
<dbReference type="GeneID" id="63738467"/>
<dbReference type="RefSeq" id="XP_040679317.1">
    <property type="nucleotide sequence ID" value="XM_040822811.1"/>
</dbReference>
<sequence>MGPPRTRTHELVGQRGRFQEGSMRDRASAAPPVHFLGPQEREALGRPVWEGVRGRLRLRGGRDADDGERERERERERQRARRHAGGDERPPRDQVLASYQQLVASGFFSSHAVQSARHGAPPPPGCRPSTSHGAPGASVASSRGTKRAAESPVPSVCGDGEHERDERDERDDEHDDGEDESTLAHRFLPKRLRVAAARDISLPKLRSVASRKHLRAAVASARGNVSGDAHEGGGKDREPNKLTKRVLWAHHHHHHRQQQQQQQQQQHHEGVPLARASLDALPRGRGSGDVQGSTARKIRRPTSARNLRSAGTRERDGDGGLRVVVPDVNRGIPIVPDIPVKFTYGEDRENGVPWRGLRR</sequence>
<proteinExistence type="predicted"/>
<evidence type="ECO:0000256" key="1">
    <source>
        <dbReference type="SAM" id="MobiDB-lite"/>
    </source>
</evidence>
<name>A0A0B2WQE7_METAS</name>
<evidence type="ECO:0000313" key="2">
    <source>
        <dbReference type="EMBL" id="KHN98251.1"/>
    </source>
</evidence>
<dbReference type="HOGENOM" id="CLU_054057_0_0_1"/>
<dbReference type="AlphaFoldDB" id="A0A0B2WQE7"/>
<accession>A0A0B2WQE7</accession>
<reference evidence="2 3" key="1">
    <citation type="journal article" date="2014" name="Proc. Natl. Acad. Sci. U.S.A.">
        <title>Trajectory and genomic determinants of fungal-pathogen speciation and host adaptation.</title>
        <authorList>
            <person name="Hu X."/>
            <person name="Xiao G."/>
            <person name="Zheng P."/>
            <person name="Shang Y."/>
            <person name="Su Y."/>
            <person name="Zhang X."/>
            <person name="Liu X."/>
            <person name="Zhan S."/>
            <person name="St Leger R.J."/>
            <person name="Wang C."/>
        </authorList>
    </citation>
    <scope>NUCLEOTIDE SEQUENCE [LARGE SCALE GENOMIC DNA]</scope>
    <source>
        <strain evidence="2 3">ARSEF 1941</strain>
    </source>
</reference>
<evidence type="ECO:0000313" key="3">
    <source>
        <dbReference type="Proteomes" id="UP000030816"/>
    </source>
</evidence>
<feature type="compositionally biased region" description="Basic and acidic residues" evidence="1">
    <location>
        <begin position="228"/>
        <end position="241"/>
    </location>
</feature>
<gene>
    <name evidence="2" type="ORF">MAM_04012</name>
</gene>
<dbReference type="STRING" id="1081103.A0A0B2WQE7"/>
<feature type="compositionally biased region" description="Basic and acidic residues" evidence="1">
    <location>
        <begin position="60"/>
        <end position="77"/>
    </location>
</feature>
<keyword evidence="3" id="KW-1185">Reference proteome</keyword>